<comment type="caution">
    <text evidence="2">The sequence shown here is derived from an EMBL/GenBank/DDBJ whole genome shotgun (WGS) entry which is preliminary data.</text>
</comment>
<reference evidence="2 3" key="1">
    <citation type="submission" date="2016-10" db="EMBL/GenBank/DDBJ databases">
        <title>Genome sequence of Planktotalea frisia SH6-1.</title>
        <authorList>
            <person name="Poehlein A."/>
            <person name="Bakenhus I."/>
            <person name="Voget S."/>
            <person name="Brinkhoff T."/>
            <person name="Simon M."/>
        </authorList>
    </citation>
    <scope>NUCLEOTIDE SEQUENCE [LARGE SCALE GENOMIC DNA]</scope>
    <source>
        <strain evidence="2 3">SH6-1</strain>
    </source>
</reference>
<dbReference type="PANTHER" id="PTHR36573:SF1">
    <property type="entry name" value="INTERMEMBRANE PHOSPHOLIPID TRANSPORT SYSTEM BINDING PROTEIN MLAC"/>
    <property type="match status" value="1"/>
</dbReference>
<protein>
    <submittedName>
        <fullName evidence="2">Putative phospholipid-binding protein MlaC</fullName>
    </submittedName>
</protein>
<dbReference type="STRING" id="696762.PFRI_09020"/>
<name>A0A1L9P020_9RHOB</name>
<evidence type="ECO:0000313" key="2">
    <source>
        <dbReference type="EMBL" id="OJI94870.1"/>
    </source>
</evidence>
<evidence type="ECO:0000313" key="3">
    <source>
        <dbReference type="Proteomes" id="UP000184514"/>
    </source>
</evidence>
<gene>
    <name evidence="2" type="primary">mlaC</name>
    <name evidence="2" type="ORF">PFRI_09020</name>
</gene>
<proteinExistence type="predicted"/>
<accession>A0A1L9P020</accession>
<dbReference type="RefSeq" id="WP_072629555.1">
    <property type="nucleotide sequence ID" value="NZ_MLCB01000079.1"/>
</dbReference>
<feature type="chain" id="PRO_5012182917" evidence="1">
    <location>
        <begin position="30"/>
        <end position="201"/>
    </location>
</feature>
<dbReference type="AlphaFoldDB" id="A0A1L9P020"/>
<dbReference type="EMBL" id="MLCB01000079">
    <property type="protein sequence ID" value="OJI94870.1"/>
    <property type="molecule type" value="Genomic_DNA"/>
</dbReference>
<feature type="signal peptide" evidence="1">
    <location>
        <begin position="1"/>
        <end position="29"/>
    </location>
</feature>
<dbReference type="InterPro" id="IPR008869">
    <property type="entry name" value="MlaC/ttg2D"/>
</dbReference>
<dbReference type="InterPro" id="IPR042245">
    <property type="entry name" value="Tgt2/MlaC_sf"/>
</dbReference>
<keyword evidence="3" id="KW-1185">Reference proteome</keyword>
<dbReference type="PANTHER" id="PTHR36573">
    <property type="entry name" value="INTERMEMBRANE PHOSPHOLIPID TRANSPORT SYSTEM BINDING PROTEIN MLAC"/>
    <property type="match status" value="1"/>
</dbReference>
<dbReference type="OrthoDB" id="7839352at2"/>
<dbReference type="Pfam" id="PF05494">
    <property type="entry name" value="MlaC"/>
    <property type="match status" value="1"/>
</dbReference>
<sequence length="201" mass="22414">MTQYTRRAATCLIGAAVATFTLMPTTASALDNASAKKLVDALVGEINRVIASGKSEQAMYSDFKRIFAKYGDTSYIAAYAMGNDGRRASNAQKKKFSAEFQTYISRKYGSRFREFIGGRLEVKSVRPVKSWFEVQTTAFLRGESPFTVTFLVSDRTGRDKFFNMFIEGINLLLTERTEIGAMIDKRGGSIDKMIADLRNAK</sequence>
<organism evidence="2 3">
    <name type="scientific">Planktotalea frisia</name>
    <dbReference type="NCBI Taxonomy" id="696762"/>
    <lineage>
        <taxon>Bacteria</taxon>
        <taxon>Pseudomonadati</taxon>
        <taxon>Pseudomonadota</taxon>
        <taxon>Alphaproteobacteria</taxon>
        <taxon>Rhodobacterales</taxon>
        <taxon>Paracoccaceae</taxon>
        <taxon>Planktotalea</taxon>
    </lineage>
</organism>
<keyword evidence="1" id="KW-0732">Signal</keyword>
<evidence type="ECO:0000256" key="1">
    <source>
        <dbReference type="SAM" id="SignalP"/>
    </source>
</evidence>
<dbReference type="Proteomes" id="UP000184514">
    <property type="component" value="Unassembled WGS sequence"/>
</dbReference>
<dbReference type="Gene3D" id="3.10.450.710">
    <property type="entry name" value="Tgt2/MlaC"/>
    <property type="match status" value="1"/>
</dbReference>